<gene>
    <name evidence="10" type="ORF">DXT99_23105</name>
</gene>
<evidence type="ECO:0000256" key="6">
    <source>
        <dbReference type="ARBA" id="ARBA00022989"/>
    </source>
</evidence>
<feature type="transmembrane region" description="Helical" evidence="9">
    <location>
        <begin position="234"/>
        <end position="253"/>
    </location>
</feature>
<feature type="transmembrane region" description="Helical" evidence="9">
    <location>
        <begin position="32"/>
        <end position="50"/>
    </location>
</feature>
<comment type="similarity">
    <text evidence="2">Belongs to the autoinducer-2 exporter (AI-2E) (TC 2.A.86) family.</text>
</comment>
<evidence type="ECO:0000256" key="5">
    <source>
        <dbReference type="ARBA" id="ARBA00022692"/>
    </source>
</evidence>
<evidence type="ECO:0000256" key="9">
    <source>
        <dbReference type="SAM" id="Phobius"/>
    </source>
</evidence>
<dbReference type="Proteomes" id="UP000256708">
    <property type="component" value="Unassembled WGS sequence"/>
</dbReference>
<proteinExistence type="inferred from homology"/>
<comment type="subcellular location">
    <subcellularLocation>
        <location evidence="1">Cell membrane</location>
        <topology evidence="1">Multi-pass membrane protein</topology>
    </subcellularLocation>
</comment>
<evidence type="ECO:0000313" key="11">
    <source>
        <dbReference type="Proteomes" id="UP000256708"/>
    </source>
</evidence>
<dbReference type="EMBL" id="QRGR01000036">
    <property type="protein sequence ID" value="RDV11917.1"/>
    <property type="molecule type" value="Genomic_DNA"/>
</dbReference>
<feature type="transmembrane region" description="Helical" evidence="9">
    <location>
        <begin position="62"/>
        <end position="82"/>
    </location>
</feature>
<evidence type="ECO:0000256" key="2">
    <source>
        <dbReference type="ARBA" id="ARBA00009773"/>
    </source>
</evidence>
<evidence type="ECO:0000256" key="3">
    <source>
        <dbReference type="ARBA" id="ARBA00022448"/>
    </source>
</evidence>
<evidence type="ECO:0000256" key="1">
    <source>
        <dbReference type="ARBA" id="ARBA00004651"/>
    </source>
</evidence>
<evidence type="ECO:0000313" key="10">
    <source>
        <dbReference type="EMBL" id="RDV11917.1"/>
    </source>
</evidence>
<dbReference type="GO" id="GO:0005886">
    <property type="term" value="C:plasma membrane"/>
    <property type="evidence" value="ECO:0007669"/>
    <property type="project" value="UniProtKB-SubCell"/>
</dbReference>
<keyword evidence="6 9" id="KW-1133">Transmembrane helix</keyword>
<feature type="transmembrane region" description="Helical" evidence="9">
    <location>
        <begin position="180"/>
        <end position="200"/>
    </location>
</feature>
<keyword evidence="3" id="KW-0813">Transport</keyword>
<feature type="compositionally biased region" description="Polar residues" evidence="8">
    <location>
        <begin position="116"/>
        <end position="128"/>
    </location>
</feature>
<keyword evidence="5 9" id="KW-0812">Transmembrane</keyword>
<keyword evidence="11" id="KW-1185">Reference proteome</keyword>
<dbReference type="InterPro" id="IPR002549">
    <property type="entry name" value="AI-2E-like"/>
</dbReference>
<feature type="transmembrane region" description="Helical" evidence="9">
    <location>
        <begin position="299"/>
        <end position="318"/>
    </location>
</feature>
<keyword evidence="4" id="KW-1003">Cell membrane</keyword>
<feature type="transmembrane region" description="Helical" evidence="9">
    <location>
        <begin position="333"/>
        <end position="360"/>
    </location>
</feature>
<reference evidence="11" key="1">
    <citation type="submission" date="2018-08" db="EMBL/GenBank/DDBJ databases">
        <authorList>
            <person name="Liu Z.-W."/>
            <person name="Du Z.-J."/>
        </authorList>
    </citation>
    <scope>NUCLEOTIDE SEQUENCE [LARGE SCALE GENOMIC DNA]</scope>
    <source>
        <strain evidence="11">H4X</strain>
    </source>
</reference>
<feature type="transmembrane region" description="Helical" evidence="9">
    <location>
        <begin position="265"/>
        <end position="292"/>
    </location>
</feature>
<evidence type="ECO:0000256" key="4">
    <source>
        <dbReference type="ARBA" id="ARBA00022475"/>
    </source>
</evidence>
<dbReference type="AlphaFoldDB" id="A0A3D8L3S8"/>
<sequence>MKDKLKRFLLILFLVIGTFYLFFHGLALAKGVLAPLFLAVILAMMLAPVSNWLEGKGVKRGWAALLSDLVFFLFVVGVFWAVGMEVQKLTSQWPSIQDRLSDKFGQVESFVEENSGFSLDNPFSQGSPQGEGEQASRGGENRGSSQQTSGDGKAQQASDSGGGSSGISVKSILTTVASRLFGSLSAILLITVYIFFMLLYRRRFYQAVLKFVPGDKQEEGKQVLSEIVKDARQYLVGNLILVAALSVIYAIGFSVSGMGSPFTTAFLVGVLSLVPYVGNIVGGAIALAIAFATTGDLNAVWIVLGTIAVAQFVESYLIEPYLVGNRIKVNPLFTIIAVVVGSAVWGIIGMIVFLPLFSFIKAVADHVPMLKPLGYTIGSEGAKE</sequence>
<feature type="region of interest" description="Disordered" evidence="8">
    <location>
        <begin position="116"/>
        <end position="165"/>
    </location>
</feature>
<feature type="transmembrane region" description="Helical" evidence="9">
    <location>
        <begin position="7"/>
        <end position="26"/>
    </location>
</feature>
<evidence type="ECO:0000256" key="7">
    <source>
        <dbReference type="ARBA" id="ARBA00023136"/>
    </source>
</evidence>
<keyword evidence="7 9" id="KW-0472">Membrane</keyword>
<accession>A0A3D8L3S8</accession>
<comment type="caution">
    <text evidence="10">The sequence shown here is derived from an EMBL/GenBank/DDBJ whole genome shotgun (WGS) entry which is preliminary data.</text>
</comment>
<protein>
    <submittedName>
        <fullName evidence="10">AI-2E family transporter</fullName>
    </submittedName>
</protein>
<evidence type="ECO:0000256" key="8">
    <source>
        <dbReference type="SAM" id="MobiDB-lite"/>
    </source>
</evidence>
<organism evidence="10 11">
    <name type="scientific">Pontibacter diazotrophicus</name>
    <dbReference type="NCBI Taxonomy" id="1400979"/>
    <lineage>
        <taxon>Bacteria</taxon>
        <taxon>Pseudomonadati</taxon>
        <taxon>Bacteroidota</taxon>
        <taxon>Cytophagia</taxon>
        <taxon>Cytophagales</taxon>
        <taxon>Hymenobacteraceae</taxon>
        <taxon>Pontibacter</taxon>
    </lineage>
</organism>
<name>A0A3D8L3S8_9BACT</name>
<dbReference type="Pfam" id="PF01594">
    <property type="entry name" value="AI-2E_transport"/>
    <property type="match status" value="1"/>
</dbReference>
<dbReference type="PANTHER" id="PTHR21716:SF53">
    <property type="entry name" value="PERMEASE PERM-RELATED"/>
    <property type="match status" value="1"/>
</dbReference>
<dbReference type="PANTHER" id="PTHR21716">
    <property type="entry name" value="TRANSMEMBRANE PROTEIN"/>
    <property type="match status" value="1"/>
</dbReference>